<feature type="signal peptide" evidence="1">
    <location>
        <begin position="1"/>
        <end position="20"/>
    </location>
</feature>
<proteinExistence type="predicted"/>
<accession>A0A0D9YCZ2</accession>
<reference evidence="2" key="2">
    <citation type="submission" date="2015-04" db="UniProtKB">
        <authorList>
            <consortium name="EnsemblPlants"/>
        </authorList>
    </citation>
    <scope>IDENTIFICATION</scope>
</reference>
<dbReference type="HOGENOM" id="CLU_2889445_0_0_1"/>
<organism evidence="2">
    <name type="scientific">Oryza glumipatula</name>
    <dbReference type="NCBI Taxonomy" id="40148"/>
    <lineage>
        <taxon>Eukaryota</taxon>
        <taxon>Viridiplantae</taxon>
        <taxon>Streptophyta</taxon>
        <taxon>Embryophyta</taxon>
        <taxon>Tracheophyta</taxon>
        <taxon>Spermatophyta</taxon>
        <taxon>Magnoliopsida</taxon>
        <taxon>Liliopsida</taxon>
        <taxon>Poales</taxon>
        <taxon>Poaceae</taxon>
        <taxon>BOP clade</taxon>
        <taxon>Oryzoideae</taxon>
        <taxon>Oryzeae</taxon>
        <taxon>Oryzinae</taxon>
        <taxon>Oryza</taxon>
    </lineage>
</organism>
<dbReference type="Proteomes" id="UP000026961">
    <property type="component" value="Chromosome 1"/>
</dbReference>
<reference evidence="2" key="1">
    <citation type="submission" date="2013-08" db="EMBL/GenBank/DDBJ databases">
        <title>Oryza genome evolution.</title>
        <authorList>
            <person name="Wing R.A."/>
            <person name="Panaud O."/>
            <person name="Oliveira A.C."/>
        </authorList>
    </citation>
    <scope>NUCLEOTIDE SEQUENCE</scope>
</reference>
<reference evidence="2" key="3">
    <citation type="submission" date="2018-05" db="EMBL/GenBank/DDBJ databases">
        <title>OgluRS3 (Oryza glumaepatula Reference Sequence Version 3).</title>
        <authorList>
            <person name="Zhang J."/>
            <person name="Kudrna D."/>
            <person name="Lee S."/>
            <person name="Talag J."/>
            <person name="Welchert J."/>
            <person name="Wing R.A."/>
        </authorList>
    </citation>
    <scope>NUCLEOTIDE SEQUENCE [LARGE SCALE GENOMIC DNA]</scope>
</reference>
<protein>
    <submittedName>
        <fullName evidence="2">Uncharacterized protein</fullName>
    </submittedName>
</protein>
<evidence type="ECO:0000313" key="2">
    <source>
        <dbReference type="EnsemblPlants" id="OGLUM01G29890.1"/>
    </source>
</evidence>
<evidence type="ECO:0000256" key="1">
    <source>
        <dbReference type="SAM" id="SignalP"/>
    </source>
</evidence>
<dbReference type="AlphaFoldDB" id="A0A0D9YCZ2"/>
<dbReference type="EnsemblPlants" id="OGLUM01G29890.1">
    <property type="protein sequence ID" value="OGLUM01G29890.1"/>
    <property type="gene ID" value="OGLUM01G29890"/>
</dbReference>
<keyword evidence="1" id="KW-0732">Signal</keyword>
<name>A0A0D9YCZ2_9ORYZ</name>
<dbReference type="Gramene" id="OGLUM01G29890.1">
    <property type="protein sequence ID" value="OGLUM01G29890.1"/>
    <property type="gene ID" value="OGLUM01G29890"/>
</dbReference>
<evidence type="ECO:0000313" key="3">
    <source>
        <dbReference type="Proteomes" id="UP000026961"/>
    </source>
</evidence>
<keyword evidence="3" id="KW-1185">Reference proteome</keyword>
<sequence>MASLRALPLLVLGMALCALALFPFVASVSRDLRHHPAGFVIGGRGLGMEISGFVVNGPQKSHC</sequence>
<feature type="chain" id="PRO_5002350953" evidence="1">
    <location>
        <begin position="21"/>
        <end position="63"/>
    </location>
</feature>